<organism evidence="15 16">
    <name type="scientific">Clostridium tagluense</name>
    <dbReference type="NCBI Taxonomy" id="360422"/>
    <lineage>
        <taxon>Bacteria</taxon>
        <taxon>Bacillati</taxon>
        <taxon>Bacillota</taxon>
        <taxon>Clostridia</taxon>
        <taxon>Eubacteriales</taxon>
        <taxon>Clostridiaceae</taxon>
        <taxon>Clostridium</taxon>
    </lineage>
</organism>
<dbReference type="PANTHER" id="PTHR42995">
    <property type="entry name" value="ACETYL-COENZYME A CARBOXYLASE CARBOXYL TRANSFERASE SUBUNIT BETA, CHLOROPLASTIC"/>
    <property type="match status" value="1"/>
</dbReference>
<feature type="binding site" evidence="13">
    <location>
        <position position="41"/>
    </location>
    <ligand>
        <name>Zn(2+)</name>
        <dbReference type="ChEBI" id="CHEBI:29105"/>
    </ligand>
</feature>
<dbReference type="GO" id="GO:0006633">
    <property type="term" value="P:fatty acid biosynthetic process"/>
    <property type="evidence" value="ECO:0007669"/>
    <property type="project" value="UniProtKB-KW"/>
</dbReference>
<feature type="domain" description="CoA carboxyltransferase N-terminal" evidence="14">
    <location>
        <begin position="34"/>
        <end position="286"/>
    </location>
</feature>
<dbReference type="NCBIfam" id="TIGR00515">
    <property type="entry name" value="accD"/>
    <property type="match status" value="1"/>
</dbReference>
<dbReference type="Proteomes" id="UP000287872">
    <property type="component" value="Unassembled WGS sequence"/>
</dbReference>
<evidence type="ECO:0000256" key="3">
    <source>
        <dbReference type="ARBA" id="ARBA00022679"/>
    </source>
</evidence>
<dbReference type="Pfam" id="PF17848">
    <property type="entry name" value="Zn_ribbon_ACC"/>
    <property type="match status" value="1"/>
</dbReference>
<evidence type="ECO:0000256" key="4">
    <source>
        <dbReference type="ARBA" id="ARBA00022723"/>
    </source>
</evidence>
<gene>
    <name evidence="13 15" type="primary">accD</name>
    <name evidence="15" type="ORF">Ctaglu_09710</name>
</gene>
<evidence type="ECO:0000313" key="16">
    <source>
        <dbReference type="Proteomes" id="UP000287872"/>
    </source>
</evidence>
<keyword evidence="5 13" id="KW-0547">Nucleotide-binding</keyword>
<comment type="cofactor">
    <cofactor evidence="13">
        <name>Zn(2+)</name>
        <dbReference type="ChEBI" id="CHEBI:29105"/>
    </cofactor>
    <text evidence="13">Binds 1 zinc ion per subunit.</text>
</comment>
<dbReference type="InterPro" id="IPR041010">
    <property type="entry name" value="Znf-ACC"/>
</dbReference>
<dbReference type="InterPro" id="IPR034733">
    <property type="entry name" value="AcCoA_carboxyl_beta"/>
</dbReference>
<feature type="zinc finger region" description="C4-type" evidence="13">
    <location>
        <begin position="38"/>
        <end position="60"/>
    </location>
</feature>
<evidence type="ECO:0000256" key="13">
    <source>
        <dbReference type="HAMAP-Rule" id="MF_01395"/>
    </source>
</evidence>
<keyword evidence="16" id="KW-1185">Reference proteome</keyword>
<feature type="binding site" evidence="13">
    <location>
        <position position="38"/>
    </location>
    <ligand>
        <name>Zn(2+)</name>
        <dbReference type="ChEBI" id="CHEBI:29105"/>
    </ligand>
</feature>
<evidence type="ECO:0000256" key="8">
    <source>
        <dbReference type="ARBA" id="ARBA00022833"/>
    </source>
</evidence>
<keyword evidence="6 13" id="KW-0863">Zinc-finger</keyword>
<feature type="binding site" evidence="13">
    <location>
        <position position="57"/>
    </location>
    <ligand>
        <name>Zn(2+)</name>
        <dbReference type="ChEBI" id="CHEBI:29105"/>
    </ligand>
</feature>
<comment type="function">
    <text evidence="12 13">Component of the acetyl coenzyme A carboxylase (ACC) complex. Biotin carboxylase (BC) catalyzes the carboxylation of biotin on its carrier protein (BCCP) and then the CO(2) group is transferred by the transcarboxylase to acetyl-CoA to form malonyl-CoA.</text>
</comment>
<name>A0A401UII6_9CLOT</name>
<dbReference type="RefSeq" id="WP_124998669.1">
    <property type="nucleotide sequence ID" value="NZ_BHYK01000004.1"/>
</dbReference>
<dbReference type="OrthoDB" id="9772975at2"/>
<comment type="catalytic activity">
    <reaction evidence="13">
        <text>N(6)-carboxybiotinyl-L-lysyl-[protein] + acetyl-CoA = N(6)-biotinyl-L-lysyl-[protein] + malonyl-CoA</text>
        <dbReference type="Rhea" id="RHEA:54728"/>
        <dbReference type="Rhea" id="RHEA-COMP:10505"/>
        <dbReference type="Rhea" id="RHEA-COMP:10506"/>
        <dbReference type="ChEBI" id="CHEBI:57288"/>
        <dbReference type="ChEBI" id="CHEBI:57384"/>
        <dbReference type="ChEBI" id="CHEBI:83144"/>
        <dbReference type="ChEBI" id="CHEBI:83145"/>
        <dbReference type="EC" id="2.1.3.15"/>
    </reaction>
</comment>
<dbReference type="PANTHER" id="PTHR42995:SF5">
    <property type="entry name" value="ACETYL-COENZYME A CARBOXYLASE CARBOXYL TRANSFERASE SUBUNIT BETA, CHLOROPLASTIC"/>
    <property type="match status" value="1"/>
</dbReference>
<dbReference type="Gene3D" id="3.90.226.10">
    <property type="entry name" value="2-enoyl-CoA Hydratase, Chain A, domain 1"/>
    <property type="match status" value="1"/>
</dbReference>
<evidence type="ECO:0000256" key="10">
    <source>
        <dbReference type="ARBA" id="ARBA00023098"/>
    </source>
</evidence>
<dbReference type="InterPro" id="IPR011762">
    <property type="entry name" value="COA_CT_N"/>
</dbReference>
<dbReference type="AlphaFoldDB" id="A0A401UII6"/>
<dbReference type="InterPro" id="IPR029045">
    <property type="entry name" value="ClpP/crotonase-like_dom_sf"/>
</dbReference>
<dbReference type="GO" id="GO:0008270">
    <property type="term" value="F:zinc ion binding"/>
    <property type="evidence" value="ECO:0007669"/>
    <property type="project" value="UniProtKB-UniRule"/>
</dbReference>
<comment type="pathway">
    <text evidence="13">Lipid metabolism; malonyl-CoA biosynthesis; malonyl-CoA from acetyl-CoA: step 1/1.</text>
</comment>
<keyword evidence="7 13" id="KW-0276">Fatty acid metabolism</keyword>
<keyword evidence="9 13" id="KW-0067">ATP-binding</keyword>
<dbReference type="GO" id="GO:2001295">
    <property type="term" value="P:malonyl-CoA biosynthetic process"/>
    <property type="evidence" value="ECO:0007669"/>
    <property type="project" value="UniProtKB-UniRule"/>
</dbReference>
<keyword evidence="10 13" id="KW-0443">Lipid metabolism</keyword>
<keyword evidence="4 13" id="KW-0479">Metal-binding</keyword>
<dbReference type="PROSITE" id="PS50980">
    <property type="entry name" value="COA_CT_NTER"/>
    <property type="match status" value="1"/>
</dbReference>
<dbReference type="PRINTS" id="PR01070">
    <property type="entry name" value="ACCCTRFRASEB"/>
</dbReference>
<evidence type="ECO:0000256" key="6">
    <source>
        <dbReference type="ARBA" id="ARBA00022771"/>
    </source>
</evidence>
<evidence type="ECO:0000256" key="12">
    <source>
        <dbReference type="ARBA" id="ARBA00025280"/>
    </source>
</evidence>
<evidence type="ECO:0000256" key="9">
    <source>
        <dbReference type="ARBA" id="ARBA00022840"/>
    </source>
</evidence>
<dbReference type="GO" id="GO:0009317">
    <property type="term" value="C:acetyl-CoA carboxylase complex"/>
    <property type="evidence" value="ECO:0007669"/>
    <property type="project" value="InterPro"/>
</dbReference>
<protein>
    <recommendedName>
        <fullName evidence="13">Acetyl-coenzyme A carboxylase carboxyl transferase subunit beta</fullName>
        <shortName evidence="13">ACCase subunit beta</shortName>
        <shortName evidence="13">Acetyl-CoA carboxylase carboxyltransferase subunit beta</shortName>
        <ecNumber evidence="13">2.1.3.15</ecNumber>
    </recommendedName>
</protein>
<reference evidence="15 16" key="1">
    <citation type="submission" date="2018-11" db="EMBL/GenBank/DDBJ databases">
        <title>Genome sequencing and assembly of Clostridium tagluense strain A121.</title>
        <authorList>
            <person name="Murakami T."/>
            <person name="Segawa T."/>
            <person name="Shcherbakova V.A."/>
            <person name="Mori H."/>
            <person name="Yoshimura Y."/>
        </authorList>
    </citation>
    <scope>NUCLEOTIDE SEQUENCE [LARGE SCALE GENOMIC DNA]</scope>
    <source>
        <strain evidence="15 16">A121</strain>
    </source>
</reference>
<dbReference type="InterPro" id="IPR000438">
    <property type="entry name" value="Acetyl_CoA_COase_Trfase_b_su"/>
</dbReference>
<feature type="binding site" evidence="13">
    <location>
        <position position="60"/>
    </location>
    <ligand>
        <name>Zn(2+)</name>
        <dbReference type="ChEBI" id="CHEBI:29105"/>
    </ligand>
</feature>
<keyword evidence="3 13" id="KW-0808">Transferase</keyword>
<evidence type="ECO:0000256" key="1">
    <source>
        <dbReference type="ARBA" id="ARBA00004496"/>
    </source>
</evidence>
<evidence type="ECO:0000256" key="11">
    <source>
        <dbReference type="ARBA" id="ARBA00023160"/>
    </source>
</evidence>
<evidence type="ECO:0000256" key="5">
    <source>
        <dbReference type="ARBA" id="ARBA00022741"/>
    </source>
</evidence>
<comment type="caution">
    <text evidence="15">The sequence shown here is derived from an EMBL/GenBank/DDBJ whole genome shotgun (WGS) entry which is preliminary data.</text>
</comment>
<dbReference type="SUPFAM" id="SSF52096">
    <property type="entry name" value="ClpP/crotonase"/>
    <property type="match status" value="1"/>
</dbReference>
<comment type="subunit">
    <text evidence="13">Acetyl-CoA carboxylase is a heterohexamer composed of biotin carboxyl carrier protein (AccB), biotin carboxylase (AccC) and two subunits each of ACCase subunit alpha (AccA) and ACCase subunit beta (AccD).</text>
</comment>
<keyword evidence="2 13" id="KW-0444">Lipid biosynthesis</keyword>
<keyword evidence="13" id="KW-0963">Cytoplasm</keyword>
<comment type="similarity">
    <text evidence="13">Belongs to the AccD/PCCB family.</text>
</comment>
<dbReference type="GO" id="GO:0016743">
    <property type="term" value="F:carboxyl- or carbamoyltransferase activity"/>
    <property type="evidence" value="ECO:0007669"/>
    <property type="project" value="UniProtKB-UniRule"/>
</dbReference>
<dbReference type="GO" id="GO:0003989">
    <property type="term" value="F:acetyl-CoA carboxylase activity"/>
    <property type="evidence" value="ECO:0007669"/>
    <property type="project" value="InterPro"/>
</dbReference>
<comment type="subcellular location">
    <subcellularLocation>
        <location evidence="1 13">Cytoplasm</location>
    </subcellularLocation>
</comment>
<dbReference type="HAMAP" id="MF_01395">
    <property type="entry name" value="AcetylCoA_CT_beta"/>
    <property type="match status" value="1"/>
</dbReference>
<dbReference type="UniPathway" id="UPA00655">
    <property type="reaction ID" value="UER00711"/>
</dbReference>
<proteinExistence type="inferred from homology"/>
<accession>A0A401UII6</accession>
<evidence type="ECO:0000259" key="14">
    <source>
        <dbReference type="PROSITE" id="PS50980"/>
    </source>
</evidence>
<dbReference type="GO" id="GO:0005524">
    <property type="term" value="F:ATP binding"/>
    <property type="evidence" value="ECO:0007669"/>
    <property type="project" value="UniProtKB-KW"/>
</dbReference>
<sequence>MFEFKRIFKKSRYIEVKNLEDEDGEKKPNIPSGMWVKCETCGKILYSKDLESSIMTCENCRTHFRIGSRERINYTIDSETFIEYDKDMISGNPIEFEGYEDKLQDLRDKTLLNEAVITGEGKINGQDTVIAVMDSNFMMGSMGSVVGEKITRAIESATESKKPIIIFTASGGARMQEGIYSLMQMAKTSAAIARHNEKGCLYVTVLTDPTTGGVTASFAMLGDIIIAEPNALIGFAGKRVIEQTIKQKLPDGFQRAEFLLQKGFIDMVVDRKAMKDTLTEILKIHS</sequence>
<dbReference type="EMBL" id="BHYK01000004">
    <property type="protein sequence ID" value="GCD09348.1"/>
    <property type="molecule type" value="Genomic_DNA"/>
</dbReference>
<dbReference type="Pfam" id="PF01039">
    <property type="entry name" value="Carboxyl_trans"/>
    <property type="match status" value="1"/>
</dbReference>
<dbReference type="EC" id="2.1.3.15" evidence="13"/>
<evidence type="ECO:0000256" key="2">
    <source>
        <dbReference type="ARBA" id="ARBA00022516"/>
    </source>
</evidence>
<keyword evidence="8 13" id="KW-0862">Zinc</keyword>
<evidence type="ECO:0000313" key="15">
    <source>
        <dbReference type="EMBL" id="GCD09348.1"/>
    </source>
</evidence>
<keyword evidence="11 13" id="KW-0275">Fatty acid biosynthesis</keyword>
<evidence type="ECO:0000256" key="7">
    <source>
        <dbReference type="ARBA" id="ARBA00022832"/>
    </source>
</evidence>